<dbReference type="EMBL" id="LAZR01053594">
    <property type="protein sequence ID" value="KKK80409.1"/>
    <property type="molecule type" value="Genomic_DNA"/>
</dbReference>
<protein>
    <submittedName>
        <fullName evidence="1">Uncharacterized protein</fullName>
    </submittedName>
</protein>
<dbReference type="InterPro" id="IPR027417">
    <property type="entry name" value="P-loop_NTPase"/>
</dbReference>
<evidence type="ECO:0000313" key="1">
    <source>
        <dbReference type="EMBL" id="KKK80409.1"/>
    </source>
</evidence>
<sequence length="403" mass="45588">NSLQDRFLQSRAKIQLYGGGFANGKTSGACIKAIQLAKDYPGSNGLMARSTYPKLNDTLRKEFLKWVPLDWVDSFPKSANASNTCTLKNGTTINFRYIAQQGKLGNEATTSNLLSATYDWIVVDQMEDPEIVHKDFLDLLGRLRGMTRYEGEDDTMPDTGPRWFILTTNPTRNWVYRKLVKPVHDLMDIDPDTGVAKKPVINDDLLCETDSDGRMLFGDDRLPVPIIDIYEGSTYENKDNLEPDFIATLESSYKGQMRSRFLEGKWASYEGLVYPAFDEATHVMSHHAIYNYYKQLKMKTEKVNILEGYDYGLAVPFCYIMGFCDNFGNVFLMDGAYEKESPIDDHIAFIKSIRNGYDVDNGTMILADPDIFRRKTAGKKLVGKAISEMLLDDGIVCTRGNND</sequence>
<dbReference type="Gene3D" id="3.40.50.300">
    <property type="entry name" value="P-loop containing nucleotide triphosphate hydrolases"/>
    <property type="match status" value="1"/>
</dbReference>
<gene>
    <name evidence="1" type="ORF">LCGC14_2823780</name>
</gene>
<organism evidence="1">
    <name type="scientific">marine sediment metagenome</name>
    <dbReference type="NCBI Taxonomy" id="412755"/>
    <lineage>
        <taxon>unclassified sequences</taxon>
        <taxon>metagenomes</taxon>
        <taxon>ecological metagenomes</taxon>
    </lineage>
</organism>
<feature type="non-terminal residue" evidence="1">
    <location>
        <position position="1"/>
    </location>
</feature>
<dbReference type="AlphaFoldDB" id="A0A0F9APQ1"/>
<feature type="non-terminal residue" evidence="1">
    <location>
        <position position="403"/>
    </location>
</feature>
<dbReference type="Gene3D" id="3.30.420.280">
    <property type="match status" value="1"/>
</dbReference>
<dbReference type="Pfam" id="PF03237">
    <property type="entry name" value="Terminase_6N"/>
    <property type="match status" value="1"/>
</dbReference>
<proteinExistence type="predicted"/>
<name>A0A0F9APQ1_9ZZZZ</name>
<reference evidence="1" key="1">
    <citation type="journal article" date="2015" name="Nature">
        <title>Complex archaea that bridge the gap between prokaryotes and eukaryotes.</title>
        <authorList>
            <person name="Spang A."/>
            <person name="Saw J.H."/>
            <person name="Jorgensen S.L."/>
            <person name="Zaremba-Niedzwiedzka K."/>
            <person name="Martijn J."/>
            <person name="Lind A.E."/>
            <person name="van Eijk R."/>
            <person name="Schleper C."/>
            <person name="Guy L."/>
            <person name="Ettema T.J."/>
        </authorList>
    </citation>
    <scope>NUCLEOTIDE SEQUENCE</scope>
</reference>
<comment type="caution">
    <text evidence="1">The sequence shown here is derived from an EMBL/GenBank/DDBJ whole genome shotgun (WGS) entry which is preliminary data.</text>
</comment>
<accession>A0A0F9APQ1</accession>